<dbReference type="Gene3D" id="3.40.630.30">
    <property type="match status" value="1"/>
</dbReference>
<dbReference type="SUPFAM" id="SSF57903">
    <property type="entry name" value="FYVE/PHD zinc finger"/>
    <property type="match status" value="3"/>
</dbReference>
<dbReference type="Pfam" id="PF23209">
    <property type="entry name" value="IDM1_C"/>
    <property type="match status" value="1"/>
</dbReference>
<keyword evidence="3 6" id="KW-0863">Zinc-finger</keyword>
<dbReference type="Gene3D" id="3.30.40.10">
    <property type="entry name" value="Zinc/RING finger domain, C3HC4 (zinc finger)"/>
    <property type="match status" value="3"/>
</dbReference>
<dbReference type="GO" id="GO:0005634">
    <property type="term" value="C:nucleus"/>
    <property type="evidence" value="ECO:0007669"/>
    <property type="project" value="UniProtKB-SubCell"/>
</dbReference>
<accession>A0A8S9QFE3</accession>
<dbReference type="GO" id="GO:0045944">
    <property type="term" value="P:positive regulation of transcription by RNA polymerase II"/>
    <property type="evidence" value="ECO:0007669"/>
    <property type="project" value="TreeGrafter"/>
</dbReference>
<protein>
    <recommendedName>
        <fullName evidence="8">PHD-type domain-containing protein</fullName>
    </recommendedName>
</protein>
<dbReference type="PROSITE" id="PS01359">
    <property type="entry name" value="ZF_PHD_1"/>
    <property type="match status" value="1"/>
</dbReference>
<dbReference type="GO" id="GO:0003682">
    <property type="term" value="F:chromatin binding"/>
    <property type="evidence" value="ECO:0007669"/>
    <property type="project" value="TreeGrafter"/>
</dbReference>
<feature type="compositionally biased region" description="Basic and acidic residues" evidence="7">
    <location>
        <begin position="120"/>
        <end position="139"/>
    </location>
</feature>
<dbReference type="InterPro" id="IPR032308">
    <property type="entry name" value="TDBD"/>
</dbReference>
<name>A0A8S9QFE3_BRACR</name>
<feature type="compositionally biased region" description="Low complexity" evidence="7">
    <location>
        <begin position="572"/>
        <end position="587"/>
    </location>
</feature>
<dbReference type="Pfam" id="PF00628">
    <property type="entry name" value="PHD"/>
    <property type="match status" value="1"/>
</dbReference>
<feature type="compositionally biased region" description="Basic and acidic residues" evidence="7">
    <location>
        <begin position="202"/>
        <end position="232"/>
    </location>
</feature>
<dbReference type="EMBL" id="QGKX02000996">
    <property type="protein sequence ID" value="KAF3552912.1"/>
    <property type="molecule type" value="Genomic_DNA"/>
</dbReference>
<dbReference type="SMART" id="SM00249">
    <property type="entry name" value="PHD"/>
    <property type="match status" value="3"/>
</dbReference>
<organism evidence="9 10">
    <name type="scientific">Brassica cretica</name>
    <name type="common">Mustard</name>
    <dbReference type="NCBI Taxonomy" id="69181"/>
    <lineage>
        <taxon>Eukaryota</taxon>
        <taxon>Viridiplantae</taxon>
        <taxon>Streptophyta</taxon>
        <taxon>Embryophyta</taxon>
        <taxon>Tracheophyta</taxon>
        <taxon>Spermatophyta</taxon>
        <taxon>Magnoliopsida</taxon>
        <taxon>eudicotyledons</taxon>
        <taxon>Gunneridae</taxon>
        <taxon>Pentapetalae</taxon>
        <taxon>rosids</taxon>
        <taxon>malvids</taxon>
        <taxon>Brassicales</taxon>
        <taxon>Brassicaceae</taxon>
        <taxon>Brassiceae</taxon>
        <taxon>Brassica</taxon>
    </lineage>
</organism>
<dbReference type="FunFam" id="3.40.630.30:FF:000073">
    <property type="entry name" value="PHD finger family protein"/>
    <property type="match status" value="1"/>
</dbReference>
<feature type="compositionally biased region" description="Basic and acidic residues" evidence="7">
    <location>
        <begin position="556"/>
        <end position="566"/>
    </location>
</feature>
<sequence length="1320" mass="145876">MAKGTSTGETMVRTGCKRELQFMLKSQSEICGGESLGRTRGSKTAAKRPPPTRCLRSASLKKIRLEDVDAAAAAMSDSAEEDEEKSDVVDDEGKAGMFSEETESGKKIESNGCGDVAVSEEDHSREKVEKGITEVGEAEKECSSVVRREIVMACPAGFSEFAKLTSRSCQVKLESGLGYGKPGRRLTRSMLKSEANADDEDHVNPEKDKGSKSEANGGEDHVNQEREAKDSFLADGGKSEANGEEDHIDQEREGKDSEDNCVDASTLVGYGKEEEIHEKNSVDPCHVDKKAMSDAVDKPLRRLTRSLVKQTSDLEEDPDSENIEPSDLGKVAVHANDVGMDDFQSLPVTTTPNKRGRPKKFIRDFPKKLKDLLDSGILEGLTVYYVRGAKMREAGTRGLKGVISGSGIMCFCGDCKGTQVVSPAVFEQHASSTNKRPPEYILLESGCTLRDVMNAFKETSYDTLEERLRLLVGPDFKKSSVCFGCQGPMVEPCETKSLFACKSCLERKEPEPHTSPSKANPLNGYDLYFLIFSFSSPDVVKKTIPRKPMSTPRQSNRREQPTKKSPEPGVVSRTTPSESKSSSIKSNSHGKLTRNPSFVIFKGMYGCTNLFLRMIYCQIGPKWDIFSLERSVLQRLRRMLAVEVVGSPTTSVFGPDCYSEATLLYLFHQICTTNGVSLHELSVALTMDQKFSIGENDDLCSVCKDGGELLCCDTCPRSYHIETKQQHRSCGESCPYKSLQDFGSPQFVADKLINAEKRKSTMEAEVVSVGERSGQGQVFSSPDVVKKTIPRKPMSTPRQSNRREQPTKKSPEPGVVSRTTPSESKSSSIKSNSHGKLTRNSQSIFCHLERDVRLHKLVFEDDILPDGTEVGYFLAGKKMLVGYKKGFGILCSCCDTVVSPSTFEAHAGCGSRRKPFHQIYTTNGVSLHELSVALTMDQKFSVGENDDLCSICKDGGELLCCDTCPRSYHIVCAYLPSLPSERWSCKYCVNMIEREKCVESNPNAVAAGRVRGVDAIAQITTRCIRIVSSLASELPSVCVLCRGHSFCRLGFNARTVIICDQCEKEFHVGCLKEHNIADLKELPEDKWFCSLGCENINTSLDSLVVRGEEKLSYNSLRKKQNPNEESCPDDNTTPDIRWRVLSGRLTSSDDTDTKALLGKALSILHERFDPISESGSRGDLIPAMLYGRKSKGQDFSGMYCTMLTVDGVIVSVGIFRVFGSELAELPLVATSRDCQGQGYFQCLFDCIERLLGSLNVKHLVLPAADEAKSIWTDKFGFTKMTEEEMKEYRRDFSVMVFHGTSMLRKTVPAMNKPEEDSMEQ</sequence>
<evidence type="ECO:0000256" key="6">
    <source>
        <dbReference type="PROSITE-ProRule" id="PRU00146"/>
    </source>
</evidence>
<feature type="region of interest" description="Disordered" evidence="7">
    <location>
        <begin position="173"/>
        <end position="266"/>
    </location>
</feature>
<evidence type="ECO:0000256" key="2">
    <source>
        <dbReference type="ARBA" id="ARBA00022723"/>
    </source>
</evidence>
<comment type="caution">
    <text evidence="9">The sequence shown here is derived from an EMBL/GenBank/DDBJ whole genome shotgun (WGS) entry which is preliminary data.</text>
</comment>
<dbReference type="GO" id="GO:0042393">
    <property type="term" value="F:histone binding"/>
    <property type="evidence" value="ECO:0007669"/>
    <property type="project" value="TreeGrafter"/>
</dbReference>
<dbReference type="SUPFAM" id="SSF55729">
    <property type="entry name" value="Acyl-CoA N-acyltransferases (Nat)"/>
    <property type="match status" value="1"/>
</dbReference>
<dbReference type="InterPro" id="IPR019787">
    <property type="entry name" value="Znf_PHD-finger"/>
</dbReference>
<gene>
    <name evidence="9" type="ORF">F2Q69_00016810</name>
</gene>
<dbReference type="InterPro" id="IPR056511">
    <property type="entry name" value="IDM1_C"/>
</dbReference>
<evidence type="ECO:0000259" key="8">
    <source>
        <dbReference type="PROSITE" id="PS50016"/>
    </source>
</evidence>
<dbReference type="InterPro" id="IPR013083">
    <property type="entry name" value="Znf_RING/FYVE/PHD"/>
</dbReference>
<feature type="domain" description="PHD-type" evidence="8">
    <location>
        <begin position="946"/>
        <end position="991"/>
    </location>
</feature>
<reference evidence="9" key="1">
    <citation type="submission" date="2019-12" db="EMBL/GenBank/DDBJ databases">
        <title>Genome sequencing and annotation of Brassica cretica.</title>
        <authorList>
            <person name="Studholme D.J."/>
            <person name="Sarris P."/>
        </authorList>
    </citation>
    <scope>NUCLEOTIDE SEQUENCE</scope>
    <source>
        <strain evidence="9">PFS-109/04</strain>
        <tissue evidence="9">Leaf</tissue>
    </source>
</reference>
<dbReference type="Pfam" id="PF16135">
    <property type="entry name" value="TDBD"/>
    <property type="match status" value="2"/>
</dbReference>
<dbReference type="Proteomes" id="UP000712600">
    <property type="component" value="Unassembled WGS sequence"/>
</dbReference>
<comment type="subcellular location">
    <subcellularLocation>
        <location evidence="1">Nucleus</location>
    </subcellularLocation>
</comment>
<feature type="compositionally biased region" description="Basic and acidic residues" evidence="7">
    <location>
        <begin position="801"/>
        <end position="811"/>
    </location>
</feature>
<dbReference type="InterPro" id="IPR001965">
    <property type="entry name" value="Znf_PHD"/>
</dbReference>
<feature type="region of interest" description="Disordered" evidence="7">
    <location>
        <begin position="31"/>
        <end position="55"/>
    </location>
</feature>
<evidence type="ECO:0000313" key="10">
    <source>
        <dbReference type="Proteomes" id="UP000712600"/>
    </source>
</evidence>
<dbReference type="PROSITE" id="PS50016">
    <property type="entry name" value="ZF_PHD_2"/>
    <property type="match status" value="1"/>
</dbReference>
<feature type="compositionally biased region" description="Low complexity" evidence="7">
    <location>
        <begin position="817"/>
        <end position="832"/>
    </location>
</feature>
<evidence type="ECO:0000256" key="7">
    <source>
        <dbReference type="SAM" id="MobiDB-lite"/>
    </source>
</evidence>
<evidence type="ECO:0000256" key="5">
    <source>
        <dbReference type="ARBA" id="ARBA00023242"/>
    </source>
</evidence>
<dbReference type="InterPro" id="IPR016181">
    <property type="entry name" value="Acyl_CoA_acyltransferase"/>
</dbReference>
<keyword evidence="5" id="KW-0539">Nucleus</keyword>
<dbReference type="InterPro" id="IPR011011">
    <property type="entry name" value="Znf_FYVE_PHD"/>
</dbReference>
<dbReference type="PANTHER" id="PTHR47025:SF2">
    <property type="entry name" value="AUTOIMMUNE REGULATOR"/>
    <property type="match status" value="1"/>
</dbReference>
<keyword evidence="2" id="KW-0479">Metal-binding</keyword>
<dbReference type="GO" id="GO:0008270">
    <property type="term" value="F:zinc ion binding"/>
    <property type="evidence" value="ECO:0007669"/>
    <property type="project" value="UniProtKB-KW"/>
</dbReference>
<feature type="region of interest" description="Disordered" evidence="7">
    <location>
        <begin position="71"/>
        <end position="139"/>
    </location>
</feature>
<evidence type="ECO:0000256" key="3">
    <source>
        <dbReference type="ARBA" id="ARBA00022771"/>
    </source>
</evidence>
<dbReference type="InterPro" id="IPR019786">
    <property type="entry name" value="Zinc_finger_PHD-type_CS"/>
</dbReference>
<proteinExistence type="predicted"/>
<feature type="region of interest" description="Disordered" evidence="7">
    <location>
        <begin position="543"/>
        <end position="591"/>
    </location>
</feature>
<evidence type="ECO:0000256" key="4">
    <source>
        <dbReference type="ARBA" id="ARBA00022833"/>
    </source>
</evidence>
<dbReference type="PANTHER" id="PTHR47025">
    <property type="entry name" value="AUTOIMMUNE REGULATOR"/>
    <property type="match status" value="1"/>
</dbReference>
<evidence type="ECO:0000313" key="9">
    <source>
        <dbReference type="EMBL" id="KAF3552912.1"/>
    </source>
</evidence>
<evidence type="ECO:0000256" key="1">
    <source>
        <dbReference type="ARBA" id="ARBA00004123"/>
    </source>
</evidence>
<keyword evidence="4" id="KW-0862">Zinc</keyword>
<feature type="region of interest" description="Disordered" evidence="7">
    <location>
        <begin position="766"/>
        <end position="836"/>
    </location>
</feature>
<dbReference type="GO" id="GO:0000977">
    <property type="term" value="F:RNA polymerase II transcription regulatory region sequence-specific DNA binding"/>
    <property type="evidence" value="ECO:0007669"/>
    <property type="project" value="TreeGrafter"/>
</dbReference>
<feature type="compositionally biased region" description="Basic and acidic residues" evidence="7">
    <location>
        <begin position="249"/>
        <end position="258"/>
    </location>
</feature>